<reference evidence="4 5" key="1">
    <citation type="submission" date="2017-12" db="EMBL/GenBank/DDBJ databases">
        <title>Sequencing, de novo assembly and annotation of complete genome of a new Thraustochytrid species, strain FCC1311.</title>
        <authorList>
            <person name="Sedici K."/>
            <person name="Godart F."/>
            <person name="Aiese Cigliano R."/>
            <person name="Sanseverino W."/>
            <person name="Barakat M."/>
            <person name="Ortet P."/>
            <person name="Marechal E."/>
            <person name="Cagnac O."/>
            <person name="Amato A."/>
        </authorList>
    </citation>
    <scope>NUCLEOTIDE SEQUENCE [LARGE SCALE GENOMIC DNA]</scope>
</reference>
<dbReference type="InterPro" id="IPR024732">
    <property type="entry name" value="NAGLU_C"/>
</dbReference>
<evidence type="ECO:0000313" key="5">
    <source>
        <dbReference type="Proteomes" id="UP000241890"/>
    </source>
</evidence>
<evidence type="ECO:0000256" key="1">
    <source>
        <dbReference type="ARBA" id="ARBA00022801"/>
    </source>
</evidence>
<sequence>MPVIEASPIVVSQIQDTLTARLRQDGNRDVSGLIALAKRRLPVKDAALIHFVLEDPQDAETGTDEDWFEFRQSRTSSRIAIHGTSLSALSYGLGDMYRRDCGVELLSWASRGEEFPPSYSCLGNLHVRSGRFRARVPWRYYLNQVTWSYSMSTWGWSRWEDELDWMALHGVNLALAHLGQETLWERVYRDLLGPERKFDREAFFTGTAYFSWQRMGNIQGVGTPVSDALLAAQLQLQHQILARMIDLGIAPILPAFNLYVPEQVALLSSASEMTSFWSGFTSPRYSGLQRLRPDDSLVKEISTRFMEAQHAEYATELERLPVHFYSCDLYNEMSSGDLSSVSGAFRAVFEPVRDTDAQAIFVVQMWFLAHGDSDWPLLKAKAFLDAVPRDRVIYLDLHGEKRPQWERLRPVLQDARLVWTYLHNFGGGKGLAGEMRHVKESIHAAIRTGRVQGIGLAMEGIEQNEIAYHQVLDLAWVHANAEPVEQWVRTWAAARYRLGVRPDSEEVRDLAADAWVCAFQSAYSRPQHLVGWGNTKCVLELRPAIYMRHSGFQPTAIAYAPAKLRTCTSMLARAAMKSLPNEAAHSVLSYDLVDLARQSICDKALVISTHIGHLYKHGIYEEADFARLETFARWLTTLSERMADLLDSHWMWARSSDSVDNALAGPGELADLRELFTRWSRHTALLDGYASRLTGDLARHVYIPRWQAFLQALLRGENGKGRGMRVEFAKIVDDFVQKAPHLSSLAPTSPEQVLALLKELETMDAASLLRMDAASLLRMDATSPLQNTAANTPPFS</sequence>
<dbReference type="PANTHER" id="PTHR12872:SF1">
    <property type="entry name" value="ALPHA-N-ACETYLGLUCOSAMINIDASE"/>
    <property type="match status" value="1"/>
</dbReference>
<dbReference type="AlphaFoldDB" id="A0A2R5FYV7"/>
<comment type="caution">
    <text evidence="4">The sequence shown here is derived from an EMBL/GenBank/DDBJ whole genome shotgun (WGS) entry which is preliminary data.</text>
</comment>
<dbReference type="Gene3D" id="1.20.120.670">
    <property type="entry name" value="N-acetyl-b-d-glucoasminidase"/>
    <property type="match status" value="1"/>
</dbReference>
<evidence type="ECO:0000259" key="2">
    <source>
        <dbReference type="Pfam" id="PF05089"/>
    </source>
</evidence>
<dbReference type="Gene3D" id="3.30.379.10">
    <property type="entry name" value="Chitobiase/beta-hexosaminidase domain 2-like"/>
    <property type="match status" value="1"/>
</dbReference>
<dbReference type="InterPro" id="IPR029018">
    <property type="entry name" value="Hex-like_dom2"/>
</dbReference>
<dbReference type="Gene3D" id="3.20.20.80">
    <property type="entry name" value="Glycosidases"/>
    <property type="match status" value="1"/>
</dbReference>
<gene>
    <name evidence="4" type="ORF">FCC1311_001292</name>
</gene>
<keyword evidence="1" id="KW-0378">Hydrolase</keyword>
<protein>
    <submittedName>
        <fullName evidence="4">Alpha-N-acetylglucosaminidase</fullName>
    </submittedName>
</protein>
<keyword evidence="5" id="KW-1185">Reference proteome</keyword>
<dbReference type="Pfam" id="PF12972">
    <property type="entry name" value="NAGLU_C"/>
    <property type="match status" value="1"/>
</dbReference>
<dbReference type="InterPro" id="IPR024733">
    <property type="entry name" value="NAGLU_tim-barrel"/>
</dbReference>
<evidence type="ECO:0000259" key="3">
    <source>
        <dbReference type="Pfam" id="PF12972"/>
    </source>
</evidence>
<dbReference type="Proteomes" id="UP000241890">
    <property type="component" value="Unassembled WGS sequence"/>
</dbReference>
<name>A0A2R5FYV7_9STRA</name>
<dbReference type="InParanoid" id="A0A2R5FYV7"/>
<feature type="domain" description="Alpha-N-acetylglucosaminidase C-terminal" evidence="3">
    <location>
        <begin position="487"/>
        <end position="721"/>
    </location>
</feature>
<organism evidence="4 5">
    <name type="scientific">Hondaea fermentalgiana</name>
    <dbReference type="NCBI Taxonomy" id="2315210"/>
    <lineage>
        <taxon>Eukaryota</taxon>
        <taxon>Sar</taxon>
        <taxon>Stramenopiles</taxon>
        <taxon>Bigyra</taxon>
        <taxon>Labyrinthulomycetes</taxon>
        <taxon>Thraustochytrida</taxon>
        <taxon>Thraustochytriidae</taxon>
        <taxon>Hondaea</taxon>
    </lineage>
</organism>
<dbReference type="Pfam" id="PF05089">
    <property type="entry name" value="NAGLU"/>
    <property type="match status" value="1"/>
</dbReference>
<proteinExistence type="predicted"/>
<dbReference type="GO" id="GO:0016787">
    <property type="term" value="F:hydrolase activity"/>
    <property type="evidence" value="ECO:0007669"/>
    <property type="project" value="UniProtKB-KW"/>
</dbReference>
<dbReference type="EMBL" id="BEYU01000001">
    <property type="protein sequence ID" value="GBG23910.1"/>
    <property type="molecule type" value="Genomic_DNA"/>
</dbReference>
<feature type="domain" description="Alpha-N-acetylglucosaminidase tim-barrel" evidence="2">
    <location>
        <begin position="139"/>
        <end position="477"/>
    </location>
</feature>
<evidence type="ECO:0000313" key="4">
    <source>
        <dbReference type="EMBL" id="GBG23910.1"/>
    </source>
</evidence>
<dbReference type="PANTHER" id="PTHR12872">
    <property type="entry name" value="ALPHA-N-ACETYLGLUCOSAMINIDASE"/>
    <property type="match status" value="1"/>
</dbReference>
<accession>A0A2R5FYV7</accession>
<dbReference type="InterPro" id="IPR007781">
    <property type="entry name" value="NAGLU"/>
</dbReference>
<dbReference type="OrthoDB" id="64736at2759"/>